<evidence type="ECO:0000256" key="2">
    <source>
        <dbReference type="ARBA" id="ARBA00004141"/>
    </source>
</evidence>
<keyword evidence="8" id="KW-0350">Heme biosynthesis</keyword>
<keyword evidence="4" id="KW-0479">Metal-binding</keyword>
<comment type="pathway">
    <text evidence="10">Porphyrin-containing compound metabolism; heme A biosynthesis; heme A from heme O: step 1/1.</text>
</comment>
<keyword evidence="9 12" id="KW-0472">Membrane</keyword>
<evidence type="ECO:0000256" key="4">
    <source>
        <dbReference type="ARBA" id="ARBA00022723"/>
    </source>
</evidence>
<evidence type="ECO:0000256" key="9">
    <source>
        <dbReference type="ARBA" id="ARBA00023136"/>
    </source>
</evidence>
<gene>
    <name evidence="13" type="ORF">ENJ46_05180</name>
</gene>
<protein>
    <submittedName>
        <fullName evidence="13">Heme A synthase</fullName>
    </submittedName>
</protein>
<evidence type="ECO:0000256" key="6">
    <source>
        <dbReference type="ARBA" id="ARBA00023002"/>
    </source>
</evidence>
<feature type="transmembrane region" description="Helical" evidence="12">
    <location>
        <begin position="202"/>
        <end position="222"/>
    </location>
</feature>
<name>A0A7C3GLY6_9PROT</name>
<dbReference type="InterPro" id="IPR023754">
    <property type="entry name" value="HemeA_Synthase_type2"/>
</dbReference>
<sequence>MSSFSPSRRSNSLMLWLAFMVLLVALMILLGGATRLTNSGLSITEWRPVSGALPPMSEAAWASEFEKYRQIPEFSAENPDMNISGFKFIYFMEWSHRQLGRFIGVAYFLPLLFLLGFGRIRREHRFRFISILFLIGFQGAIGWWMVSSGLGEGRVDVSQYRLATHLAIAFIILGVMFWTFLDVRQNWPTHAIMPKLKIRMNILLILVFLQVIAGAFVAGTHAGRAYNTWPLMDGGFVPQ</sequence>
<feature type="transmembrane region" description="Helical" evidence="12">
    <location>
        <begin position="129"/>
        <end position="150"/>
    </location>
</feature>
<organism evidence="13">
    <name type="scientific">Hellea balneolensis</name>
    <dbReference type="NCBI Taxonomy" id="287478"/>
    <lineage>
        <taxon>Bacteria</taxon>
        <taxon>Pseudomonadati</taxon>
        <taxon>Pseudomonadota</taxon>
        <taxon>Alphaproteobacteria</taxon>
        <taxon>Maricaulales</taxon>
        <taxon>Robiginitomaculaceae</taxon>
        <taxon>Hellea</taxon>
    </lineage>
</organism>
<reference evidence="13" key="1">
    <citation type="journal article" date="2020" name="mSystems">
        <title>Genome- and Community-Level Interaction Insights into Carbon Utilization and Element Cycling Functions of Hydrothermarchaeota in Hydrothermal Sediment.</title>
        <authorList>
            <person name="Zhou Z."/>
            <person name="Liu Y."/>
            <person name="Xu W."/>
            <person name="Pan J."/>
            <person name="Luo Z.H."/>
            <person name="Li M."/>
        </authorList>
    </citation>
    <scope>NUCLEOTIDE SEQUENCE [LARGE SCALE GENOMIC DNA]</scope>
    <source>
        <strain evidence="13">HyVt-489</strain>
    </source>
</reference>
<dbReference type="PANTHER" id="PTHR23289:SF2">
    <property type="entry name" value="CYTOCHROME C OXIDASE ASSEMBLY PROTEIN COX15 HOMOLOG"/>
    <property type="match status" value="1"/>
</dbReference>
<comment type="catalytic activity">
    <reaction evidence="11">
        <text>Fe(II)-heme o + 2 A + H2O = Fe(II)-heme a + 2 AH2</text>
        <dbReference type="Rhea" id="RHEA:63388"/>
        <dbReference type="ChEBI" id="CHEBI:13193"/>
        <dbReference type="ChEBI" id="CHEBI:15377"/>
        <dbReference type="ChEBI" id="CHEBI:17499"/>
        <dbReference type="ChEBI" id="CHEBI:60530"/>
        <dbReference type="ChEBI" id="CHEBI:61715"/>
        <dbReference type="EC" id="1.17.99.9"/>
    </reaction>
    <physiologicalReaction direction="left-to-right" evidence="11">
        <dbReference type="Rhea" id="RHEA:63389"/>
    </physiologicalReaction>
</comment>
<dbReference type="GO" id="GO:0016020">
    <property type="term" value="C:membrane"/>
    <property type="evidence" value="ECO:0007669"/>
    <property type="project" value="UniProtKB-SubCell"/>
</dbReference>
<evidence type="ECO:0000256" key="11">
    <source>
        <dbReference type="ARBA" id="ARBA00048044"/>
    </source>
</evidence>
<comment type="subcellular location">
    <subcellularLocation>
        <location evidence="2">Membrane</location>
        <topology evidence="2">Multi-pass membrane protein</topology>
    </subcellularLocation>
</comment>
<dbReference type="GO" id="GO:0006784">
    <property type="term" value="P:heme A biosynthetic process"/>
    <property type="evidence" value="ECO:0007669"/>
    <property type="project" value="InterPro"/>
</dbReference>
<keyword evidence="3 12" id="KW-0812">Transmembrane</keyword>
<dbReference type="PANTHER" id="PTHR23289">
    <property type="entry name" value="CYTOCHROME C OXIDASE ASSEMBLY PROTEIN COX15"/>
    <property type="match status" value="1"/>
</dbReference>
<dbReference type="GO" id="GO:0046872">
    <property type="term" value="F:metal ion binding"/>
    <property type="evidence" value="ECO:0007669"/>
    <property type="project" value="UniProtKB-KW"/>
</dbReference>
<evidence type="ECO:0000313" key="13">
    <source>
        <dbReference type="EMBL" id="HFB55297.1"/>
    </source>
</evidence>
<keyword evidence="6" id="KW-0560">Oxidoreductase</keyword>
<evidence type="ECO:0000256" key="12">
    <source>
        <dbReference type="SAM" id="Phobius"/>
    </source>
</evidence>
<feature type="transmembrane region" description="Helical" evidence="12">
    <location>
        <begin position="162"/>
        <end position="181"/>
    </location>
</feature>
<feature type="transmembrane region" description="Helical" evidence="12">
    <location>
        <begin position="99"/>
        <end position="117"/>
    </location>
</feature>
<dbReference type="GO" id="GO:0120547">
    <property type="term" value="F:heme A synthase activity"/>
    <property type="evidence" value="ECO:0007669"/>
    <property type="project" value="UniProtKB-EC"/>
</dbReference>
<accession>A0A7C3GLY6</accession>
<proteinExistence type="predicted"/>
<evidence type="ECO:0000256" key="3">
    <source>
        <dbReference type="ARBA" id="ARBA00022692"/>
    </source>
</evidence>
<dbReference type="EMBL" id="DRMN01000339">
    <property type="protein sequence ID" value="HFB55297.1"/>
    <property type="molecule type" value="Genomic_DNA"/>
</dbReference>
<dbReference type="Pfam" id="PF02628">
    <property type="entry name" value="COX15-CtaA"/>
    <property type="match status" value="1"/>
</dbReference>
<dbReference type="Proteomes" id="UP000886042">
    <property type="component" value="Unassembled WGS sequence"/>
</dbReference>
<evidence type="ECO:0000256" key="7">
    <source>
        <dbReference type="ARBA" id="ARBA00023004"/>
    </source>
</evidence>
<evidence type="ECO:0000256" key="8">
    <source>
        <dbReference type="ARBA" id="ARBA00023133"/>
    </source>
</evidence>
<evidence type="ECO:0000256" key="5">
    <source>
        <dbReference type="ARBA" id="ARBA00022989"/>
    </source>
</evidence>
<feature type="transmembrane region" description="Helical" evidence="12">
    <location>
        <begin position="12"/>
        <end position="33"/>
    </location>
</feature>
<dbReference type="InterPro" id="IPR003780">
    <property type="entry name" value="COX15/CtaA_fam"/>
</dbReference>
<comment type="cofactor">
    <cofactor evidence="1">
        <name>heme b</name>
        <dbReference type="ChEBI" id="CHEBI:60344"/>
    </cofactor>
</comment>
<comment type="caution">
    <text evidence="13">The sequence shown here is derived from an EMBL/GenBank/DDBJ whole genome shotgun (WGS) entry which is preliminary data.</text>
</comment>
<dbReference type="AlphaFoldDB" id="A0A7C3GLY6"/>
<evidence type="ECO:0000256" key="10">
    <source>
        <dbReference type="ARBA" id="ARBA00044501"/>
    </source>
</evidence>
<evidence type="ECO:0000256" key="1">
    <source>
        <dbReference type="ARBA" id="ARBA00001970"/>
    </source>
</evidence>
<keyword evidence="7" id="KW-0408">Iron</keyword>
<keyword evidence="5 12" id="KW-1133">Transmembrane helix</keyword>
<feature type="non-terminal residue" evidence="13">
    <location>
        <position position="239"/>
    </location>
</feature>